<dbReference type="PROSITE" id="PS50922">
    <property type="entry name" value="TLC"/>
    <property type="match status" value="1"/>
</dbReference>
<keyword evidence="4 5" id="KW-0472">Membrane</keyword>
<evidence type="ECO:0000259" key="7">
    <source>
        <dbReference type="PROSITE" id="PS50922"/>
    </source>
</evidence>
<evidence type="ECO:0000256" key="4">
    <source>
        <dbReference type="ARBA" id="ARBA00023136"/>
    </source>
</evidence>
<keyword evidence="3 6" id="KW-1133">Transmembrane helix</keyword>
<protein>
    <recommendedName>
        <fullName evidence="7">TLC domain-containing protein</fullName>
    </recommendedName>
</protein>
<reference evidence="8" key="1">
    <citation type="submission" date="2021-01" db="EMBL/GenBank/DDBJ databases">
        <authorList>
            <person name="Corre E."/>
            <person name="Pelletier E."/>
            <person name="Niang G."/>
            <person name="Scheremetjew M."/>
            <person name="Finn R."/>
            <person name="Kale V."/>
            <person name="Holt S."/>
            <person name="Cochrane G."/>
            <person name="Meng A."/>
            <person name="Brown T."/>
            <person name="Cohen L."/>
        </authorList>
    </citation>
    <scope>NUCLEOTIDE SEQUENCE</scope>
    <source>
        <strain evidence="8">CCMP1381</strain>
    </source>
</reference>
<evidence type="ECO:0000256" key="2">
    <source>
        <dbReference type="ARBA" id="ARBA00022692"/>
    </source>
</evidence>
<evidence type="ECO:0000313" key="8">
    <source>
        <dbReference type="EMBL" id="CAD9394249.1"/>
    </source>
</evidence>
<feature type="transmembrane region" description="Helical" evidence="6">
    <location>
        <begin position="186"/>
        <end position="208"/>
    </location>
</feature>
<feature type="transmembrane region" description="Helical" evidence="6">
    <location>
        <begin position="52"/>
        <end position="75"/>
    </location>
</feature>
<dbReference type="SMART" id="SM00724">
    <property type="entry name" value="TLC"/>
    <property type="match status" value="1"/>
</dbReference>
<organism evidence="8">
    <name type="scientific">Octactis speculum</name>
    <dbReference type="NCBI Taxonomy" id="3111310"/>
    <lineage>
        <taxon>Eukaryota</taxon>
        <taxon>Sar</taxon>
        <taxon>Stramenopiles</taxon>
        <taxon>Ochrophyta</taxon>
        <taxon>Dictyochophyceae</taxon>
        <taxon>Dictyochales</taxon>
        <taxon>Dictyochaceae</taxon>
        <taxon>Octactis</taxon>
    </lineage>
</organism>
<keyword evidence="2 5" id="KW-0812">Transmembrane</keyword>
<feature type="transmembrane region" description="Helical" evidence="6">
    <location>
        <begin position="228"/>
        <end position="249"/>
    </location>
</feature>
<dbReference type="PANTHER" id="PTHR13439:SF0">
    <property type="entry name" value="TOPOISOMERASE I DAMAGE AFFECTED PROTEIN 4"/>
    <property type="match status" value="1"/>
</dbReference>
<accession>A0A7S2BEH0</accession>
<evidence type="ECO:0000256" key="5">
    <source>
        <dbReference type="PROSITE-ProRule" id="PRU00205"/>
    </source>
</evidence>
<feature type="transmembrane region" description="Helical" evidence="6">
    <location>
        <begin position="18"/>
        <end position="40"/>
    </location>
</feature>
<proteinExistence type="predicted"/>
<evidence type="ECO:0000256" key="1">
    <source>
        <dbReference type="ARBA" id="ARBA00004141"/>
    </source>
</evidence>
<gene>
    <name evidence="8" type="ORF">DSPE1174_LOCUS7244</name>
</gene>
<dbReference type="GO" id="GO:0055088">
    <property type="term" value="P:lipid homeostasis"/>
    <property type="evidence" value="ECO:0007669"/>
    <property type="project" value="TreeGrafter"/>
</dbReference>
<dbReference type="GO" id="GO:0016020">
    <property type="term" value="C:membrane"/>
    <property type="evidence" value="ECO:0007669"/>
    <property type="project" value="UniProtKB-SubCell"/>
</dbReference>
<comment type="subcellular location">
    <subcellularLocation>
        <location evidence="1">Membrane</location>
        <topology evidence="1">Multi-pass membrane protein</topology>
    </subcellularLocation>
</comment>
<evidence type="ECO:0000256" key="3">
    <source>
        <dbReference type="ARBA" id="ARBA00022989"/>
    </source>
</evidence>
<dbReference type="Pfam" id="PF03798">
    <property type="entry name" value="TRAM_LAG1_CLN8"/>
    <property type="match status" value="1"/>
</dbReference>
<feature type="transmembrane region" description="Helical" evidence="6">
    <location>
        <begin position="95"/>
        <end position="116"/>
    </location>
</feature>
<sequence>MAVILRSLFDMITEQPTFAIGVLSETTLALVSAFIVSPCLYPKDYPRAKKFLWTTTVTGLFASIMVSIYAIPGMIEVLQASEVDSLLLAKMNDSLWAALGFSLGHFLFDGTVMVIFKQEFDKAMNSSLYNQMMVHHVLPLLMWPVACASNELVPLVAYFMVTEVTNVILNFRWILQEMKATGLFKLLIDAGFLISYFVVRIVPIPFIFYLAYVTDWGTYYAHTDALRLFFGIFCIVPVLLNLFWFNLVLKGAMKTLKGKKTK</sequence>
<dbReference type="GO" id="GO:0005783">
    <property type="term" value="C:endoplasmic reticulum"/>
    <property type="evidence" value="ECO:0007669"/>
    <property type="project" value="TreeGrafter"/>
</dbReference>
<dbReference type="EMBL" id="HBGS01013700">
    <property type="protein sequence ID" value="CAD9394249.1"/>
    <property type="molecule type" value="Transcribed_RNA"/>
</dbReference>
<feature type="domain" description="TLC" evidence="7">
    <location>
        <begin position="48"/>
        <end position="257"/>
    </location>
</feature>
<dbReference type="InterPro" id="IPR006634">
    <property type="entry name" value="TLC-dom"/>
</dbReference>
<dbReference type="InterPro" id="IPR050846">
    <property type="entry name" value="TLCD"/>
</dbReference>
<name>A0A7S2BEH0_9STRA</name>
<dbReference type="AlphaFoldDB" id="A0A7S2BEH0"/>
<evidence type="ECO:0000256" key="6">
    <source>
        <dbReference type="SAM" id="Phobius"/>
    </source>
</evidence>
<dbReference type="PANTHER" id="PTHR13439">
    <property type="entry name" value="CT120 PROTEIN"/>
    <property type="match status" value="1"/>
</dbReference>